<comment type="caution">
    <text evidence="1">The sequence shown here is derived from an EMBL/GenBank/DDBJ whole genome shotgun (WGS) entry which is preliminary data.</text>
</comment>
<dbReference type="EMBL" id="BAAATD010000006">
    <property type="protein sequence ID" value="GAA2608796.1"/>
    <property type="molecule type" value="Genomic_DNA"/>
</dbReference>
<name>A0ABP6C9B8_9ACTN</name>
<protein>
    <recommendedName>
        <fullName evidence="3">Ribbon-helix-helix protein CopG domain-containing protein</fullName>
    </recommendedName>
</protein>
<dbReference type="InterPro" id="IPR010985">
    <property type="entry name" value="Ribbon_hlx_hlx"/>
</dbReference>
<organism evidence="1 2">
    <name type="scientific">Actinomadura fulvescens</name>
    <dbReference type="NCBI Taxonomy" id="46160"/>
    <lineage>
        <taxon>Bacteria</taxon>
        <taxon>Bacillati</taxon>
        <taxon>Actinomycetota</taxon>
        <taxon>Actinomycetes</taxon>
        <taxon>Streptosporangiales</taxon>
        <taxon>Thermomonosporaceae</taxon>
        <taxon>Actinomadura</taxon>
    </lineage>
</organism>
<evidence type="ECO:0000313" key="2">
    <source>
        <dbReference type="Proteomes" id="UP001501509"/>
    </source>
</evidence>
<accession>A0ABP6C9B8</accession>
<sequence length="67" mass="7857">MVLRLDPELAERLRLVAEVEGRTVSDVAREAVAALVEQRRTDERFQARLEENLLRHEEALRMLRDSE</sequence>
<dbReference type="Proteomes" id="UP001501509">
    <property type="component" value="Unassembled WGS sequence"/>
</dbReference>
<proteinExistence type="predicted"/>
<keyword evidence="2" id="KW-1185">Reference proteome</keyword>
<dbReference type="SUPFAM" id="SSF47598">
    <property type="entry name" value="Ribbon-helix-helix"/>
    <property type="match status" value="1"/>
</dbReference>
<evidence type="ECO:0000313" key="1">
    <source>
        <dbReference type="EMBL" id="GAA2608796.1"/>
    </source>
</evidence>
<evidence type="ECO:0008006" key="3">
    <source>
        <dbReference type="Google" id="ProtNLM"/>
    </source>
</evidence>
<gene>
    <name evidence="1" type="ORF">GCM10010411_48800</name>
</gene>
<reference evidence="2" key="1">
    <citation type="journal article" date="2019" name="Int. J. Syst. Evol. Microbiol.">
        <title>The Global Catalogue of Microorganisms (GCM) 10K type strain sequencing project: providing services to taxonomists for standard genome sequencing and annotation.</title>
        <authorList>
            <consortium name="The Broad Institute Genomics Platform"/>
            <consortium name="The Broad Institute Genome Sequencing Center for Infectious Disease"/>
            <person name="Wu L."/>
            <person name="Ma J."/>
        </authorList>
    </citation>
    <scope>NUCLEOTIDE SEQUENCE [LARGE SCALE GENOMIC DNA]</scope>
    <source>
        <strain evidence="2">JCM 6833</strain>
    </source>
</reference>